<organism evidence="3">
    <name type="scientific">freshwater metagenome</name>
    <dbReference type="NCBI Taxonomy" id="449393"/>
    <lineage>
        <taxon>unclassified sequences</taxon>
        <taxon>metagenomes</taxon>
        <taxon>ecological metagenomes</taxon>
    </lineage>
</organism>
<dbReference type="SUPFAM" id="SSF52540">
    <property type="entry name" value="P-loop containing nucleoside triphosphate hydrolases"/>
    <property type="match status" value="1"/>
</dbReference>
<proteinExistence type="inferred from homology"/>
<protein>
    <submittedName>
        <fullName evidence="3">Unannotated protein</fullName>
    </submittedName>
</protein>
<dbReference type="Pfam" id="PF00437">
    <property type="entry name" value="T2SSE"/>
    <property type="match status" value="1"/>
</dbReference>
<feature type="domain" description="Bacterial type II secretion system protein E" evidence="2">
    <location>
        <begin position="5"/>
        <end position="129"/>
    </location>
</feature>
<accession>A0A6J6ESK1</accession>
<dbReference type="PANTHER" id="PTHR30486:SF6">
    <property type="entry name" value="TYPE IV PILUS RETRACTATION ATPASE PILT"/>
    <property type="match status" value="1"/>
</dbReference>
<sequence length="158" mass="17296">MASAERLVVIEDTHELPSRHRNAVRLEARPPSAEGRGAVSLDDLLRAALRLRPDRIIVGEVRGSEALTLVQSMNTGHVGSMSTVHANSAIDGLERIDLLVSQAAPSWRADDIRRTVSAAIGTVVHLVKTADGRRLIDHVVHVRHSDRRHIETVHRATA</sequence>
<dbReference type="CDD" id="cd01130">
    <property type="entry name" value="VirB11-like_ATPase"/>
    <property type="match status" value="1"/>
</dbReference>
<name>A0A6J6ESK1_9ZZZZ</name>
<dbReference type="PANTHER" id="PTHR30486">
    <property type="entry name" value="TWITCHING MOTILITY PROTEIN PILT"/>
    <property type="match status" value="1"/>
</dbReference>
<dbReference type="EMBL" id="CAEZTS010000070">
    <property type="protein sequence ID" value="CAB4579501.1"/>
    <property type="molecule type" value="Genomic_DNA"/>
</dbReference>
<evidence type="ECO:0000256" key="1">
    <source>
        <dbReference type="ARBA" id="ARBA00006611"/>
    </source>
</evidence>
<gene>
    <name evidence="3" type="ORF">UFOPK1722_00925</name>
</gene>
<reference evidence="3" key="1">
    <citation type="submission" date="2020-05" db="EMBL/GenBank/DDBJ databases">
        <authorList>
            <person name="Chiriac C."/>
            <person name="Salcher M."/>
            <person name="Ghai R."/>
            <person name="Kavagutti S V."/>
        </authorList>
    </citation>
    <scope>NUCLEOTIDE SEQUENCE</scope>
</reference>
<dbReference type="InterPro" id="IPR027417">
    <property type="entry name" value="P-loop_NTPase"/>
</dbReference>
<dbReference type="GO" id="GO:0016887">
    <property type="term" value="F:ATP hydrolysis activity"/>
    <property type="evidence" value="ECO:0007669"/>
    <property type="project" value="InterPro"/>
</dbReference>
<comment type="similarity">
    <text evidence="1">Belongs to the GSP E family.</text>
</comment>
<dbReference type="Gene3D" id="3.40.50.300">
    <property type="entry name" value="P-loop containing nucleotide triphosphate hydrolases"/>
    <property type="match status" value="1"/>
</dbReference>
<evidence type="ECO:0000313" key="3">
    <source>
        <dbReference type="EMBL" id="CAB4579501.1"/>
    </source>
</evidence>
<dbReference type="InterPro" id="IPR001482">
    <property type="entry name" value="T2SS/T4SS_dom"/>
</dbReference>
<dbReference type="InterPro" id="IPR050921">
    <property type="entry name" value="T4SS_GSP_E_ATPase"/>
</dbReference>
<evidence type="ECO:0000259" key="2">
    <source>
        <dbReference type="Pfam" id="PF00437"/>
    </source>
</evidence>
<dbReference type="AlphaFoldDB" id="A0A6J6ESK1"/>